<dbReference type="InterPro" id="IPR007165">
    <property type="entry name" value="Phage_holin_4_2"/>
</dbReference>
<dbReference type="RefSeq" id="WP_106687858.1">
    <property type="nucleotide sequence ID" value="NZ_CAXQEU010000089.1"/>
</dbReference>
<reference evidence="2" key="1">
    <citation type="submission" date="2022-11" db="EMBL/GenBank/DDBJ databases">
        <title>Refractory cell wall polysaccharides provide important carbon source for microbial heterotrophs in the hadal ocean.</title>
        <authorList>
            <person name="Zhu X."/>
        </authorList>
    </citation>
    <scope>NUCLEOTIDE SEQUENCE</scope>
    <source>
        <strain evidence="2">MTRN7</strain>
    </source>
</reference>
<evidence type="ECO:0000256" key="1">
    <source>
        <dbReference type="SAM" id="Phobius"/>
    </source>
</evidence>
<protein>
    <submittedName>
        <fullName evidence="2">Phage holin family protein</fullName>
    </submittedName>
</protein>
<keyword evidence="3" id="KW-1185">Reference proteome</keyword>
<feature type="transmembrane region" description="Helical" evidence="1">
    <location>
        <begin position="89"/>
        <end position="110"/>
    </location>
</feature>
<keyword evidence="1" id="KW-0812">Transmembrane</keyword>
<keyword evidence="1" id="KW-0472">Membrane</keyword>
<feature type="transmembrane region" description="Helical" evidence="1">
    <location>
        <begin position="53"/>
        <end position="77"/>
    </location>
</feature>
<feature type="transmembrane region" description="Helical" evidence="1">
    <location>
        <begin position="28"/>
        <end position="46"/>
    </location>
</feature>
<comment type="caution">
    <text evidence="2">The sequence shown here is derived from an EMBL/GenBank/DDBJ whole genome shotgun (WGS) entry which is preliminary data.</text>
</comment>
<organism evidence="2 3">
    <name type="scientific">Mesoflavibacter profundi</name>
    <dbReference type="NCBI Taxonomy" id="2708110"/>
    <lineage>
        <taxon>Bacteria</taxon>
        <taxon>Pseudomonadati</taxon>
        <taxon>Bacteroidota</taxon>
        <taxon>Flavobacteriia</taxon>
        <taxon>Flavobacteriales</taxon>
        <taxon>Flavobacteriaceae</taxon>
        <taxon>Mesoflavibacter</taxon>
    </lineage>
</organism>
<proteinExistence type="predicted"/>
<dbReference type="PANTHER" id="PTHR37309">
    <property type="entry name" value="SLR0284 PROTEIN"/>
    <property type="match status" value="1"/>
</dbReference>
<gene>
    <name evidence="2" type="ORF">OOZ35_12545</name>
</gene>
<dbReference type="Proteomes" id="UP001149142">
    <property type="component" value="Unassembled WGS sequence"/>
</dbReference>
<accession>A0ABT4S2P9</accession>
<sequence length="116" mass="12572">MNLLLRLLLNAVAVFILANVLNGVAVDNYVTAIIVALVLAILNLLVKPILILLTLPVTILTLGLFLFVINGLIILLADKFIDGFAVSSIWTAILFSVLLAILQWILHSLLGTKKKS</sequence>
<dbReference type="Pfam" id="PF04020">
    <property type="entry name" value="Phage_holin_4_2"/>
    <property type="match status" value="1"/>
</dbReference>
<keyword evidence="1" id="KW-1133">Transmembrane helix</keyword>
<evidence type="ECO:0000313" key="3">
    <source>
        <dbReference type="Proteomes" id="UP001149142"/>
    </source>
</evidence>
<dbReference type="PANTHER" id="PTHR37309:SF1">
    <property type="entry name" value="SLR0284 PROTEIN"/>
    <property type="match status" value="1"/>
</dbReference>
<evidence type="ECO:0000313" key="2">
    <source>
        <dbReference type="EMBL" id="MDA0178324.1"/>
    </source>
</evidence>
<dbReference type="EMBL" id="JAPFGC010000002">
    <property type="protein sequence ID" value="MDA0178324.1"/>
    <property type="molecule type" value="Genomic_DNA"/>
</dbReference>
<name>A0ABT4S2P9_9FLAO</name>